<accession>A0A1I3JW21</accession>
<reference evidence="5" key="1">
    <citation type="submission" date="2016-10" db="EMBL/GenBank/DDBJ databases">
        <authorList>
            <person name="Varghese N."/>
            <person name="Submissions S."/>
        </authorList>
    </citation>
    <scope>NUCLEOTIDE SEQUENCE [LARGE SCALE GENOMIC DNA]</scope>
    <source>
        <strain evidence="5">XBD1002</strain>
    </source>
</reference>
<dbReference type="InterPro" id="IPR003607">
    <property type="entry name" value="HD/PDEase_dom"/>
</dbReference>
<dbReference type="SUPFAM" id="SSF109604">
    <property type="entry name" value="HD-domain/PDEase-like"/>
    <property type="match status" value="1"/>
</dbReference>
<dbReference type="InterPro" id="IPR006674">
    <property type="entry name" value="HD_domain"/>
</dbReference>
<keyword evidence="5" id="KW-1185">Reference proteome</keyword>
<gene>
    <name evidence="4" type="ORF">SAMN04487775_103270</name>
</gene>
<feature type="transmembrane region" description="Helical" evidence="1">
    <location>
        <begin position="12"/>
        <end position="30"/>
    </location>
</feature>
<evidence type="ECO:0000256" key="1">
    <source>
        <dbReference type="SAM" id="Phobius"/>
    </source>
</evidence>
<protein>
    <submittedName>
        <fullName evidence="4">HD domain-containing protein</fullName>
    </submittedName>
</protein>
<evidence type="ECO:0000259" key="3">
    <source>
        <dbReference type="PROSITE" id="PS51832"/>
    </source>
</evidence>
<feature type="transmembrane region" description="Helical" evidence="1">
    <location>
        <begin position="193"/>
        <end position="213"/>
    </location>
</feature>
<dbReference type="Proteomes" id="UP000182737">
    <property type="component" value="Unassembled WGS sequence"/>
</dbReference>
<name>A0A1I3JW21_9SPIR</name>
<keyword evidence="1" id="KW-0472">Membrane</keyword>
<dbReference type="CDD" id="cd00077">
    <property type="entry name" value="HDc"/>
    <property type="match status" value="1"/>
</dbReference>
<dbReference type="OrthoDB" id="9781505at2"/>
<feature type="transmembrane region" description="Helical" evidence="1">
    <location>
        <begin position="37"/>
        <end position="58"/>
    </location>
</feature>
<dbReference type="AlphaFoldDB" id="A0A1I3JW21"/>
<dbReference type="RefSeq" id="WP_083425692.1">
    <property type="nucleotide sequence ID" value="NZ_FORI01000003.1"/>
</dbReference>
<feature type="transmembrane region" description="Helical" evidence="1">
    <location>
        <begin position="70"/>
        <end position="96"/>
    </location>
</feature>
<dbReference type="InterPro" id="IPR052020">
    <property type="entry name" value="Cyclic_di-GMP/3'3'-cGAMP_PDE"/>
</dbReference>
<keyword evidence="1" id="KW-1133">Transmembrane helix</keyword>
<dbReference type="PROSITE" id="PS51832">
    <property type="entry name" value="HD_GYP"/>
    <property type="match status" value="1"/>
</dbReference>
<sequence>MMTITNVTLDAYNILIGLILFVSIYTRHIVNDNVKRWFKVMVMINILMAAMDICTMVFEGTAHPIYSILLPASMFLFYIFSYFVLIAAGIEIMFFIKQEKFKKGFLNVIKVATVIYFILLLLTPFTNFLYEIDENNVYSRGKYFFIALVIQVILYLNLIIYILANRKSISRAKVGVILMFVLFPQIMQVIQLLFYGISLINTGFTVAFLTMFIQSNRDLEKSLNYIEDELDIKESELNEKVSEIESSKLQFIKMQNHTIESLSNLVENRDEDTGEHVRRTRAYVELLAVQMMKNGHYPDVLTPRFIRFLKRAAPMHDIGKIVVPDEILKKPGRLTKPEFEQIKRHAAEGGRIVHEILDGYEDPEYIQITADIATHHHEKWDGTGYPEELKGEEIPLCARIMAIADVFDALVSPRIYKSPMSYDEAFQIIESGSGTHFDPIVVKEFLEIREKNAAVNESFKVIP</sequence>
<dbReference type="Gene3D" id="1.10.3210.10">
    <property type="entry name" value="Hypothetical protein af1432"/>
    <property type="match status" value="1"/>
</dbReference>
<dbReference type="PANTHER" id="PTHR45228:SF5">
    <property type="entry name" value="CYCLIC DI-GMP PHOSPHODIESTERASE VC_1348-RELATED"/>
    <property type="match status" value="1"/>
</dbReference>
<proteinExistence type="predicted"/>
<dbReference type="PANTHER" id="PTHR45228">
    <property type="entry name" value="CYCLIC DI-GMP PHOSPHODIESTERASE TM_0186-RELATED"/>
    <property type="match status" value="1"/>
</dbReference>
<dbReference type="PROSITE" id="PS51831">
    <property type="entry name" value="HD"/>
    <property type="match status" value="1"/>
</dbReference>
<evidence type="ECO:0000313" key="5">
    <source>
        <dbReference type="Proteomes" id="UP000182737"/>
    </source>
</evidence>
<dbReference type="Pfam" id="PF13487">
    <property type="entry name" value="HD_5"/>
    <property type="match status" value="1"/>
</dbReference>
<dbReference type="InterPro" id="IPR037522">
    <property type="entry name" value="HD_GYP_dom"/>
</dbReference>
<feature type="domain" description="HD-GYP" evidence="3">
    <location>
        <begin position="251"/>
        <end position="461"/>
    </location>
</feature>
<feature type="domain" description="HD" evidence="2">
    <location>
        <begin position="273"/>
        <end position="410"/>
    </location>
</feature>
<keyword evidence="1" id="KW-0812">Transmembrane</keyword>
<feature type="transmembrane region" description="Helical" evidence="1">
    <location>
        <begin position="142"/>
        <end position="164"/>
    </location>
</feature>
<feature type="transmembrane region" description="Helical" evidence="1">
    <location>
        <begin position="108"/>
        <end position="130"/>
    </location>
</feature>
<dbReference type="EMBL" id="FORI01000003">
    <property type="protein sequence ID" value="SFI64155.1"/>
    <property type="molecule type" value="Genomic_DNA"/>
</dbReference>
<evidence type="ECO:0000259" key="2">
    <source>
        <dbReference type="PROSITE" id="PS51831"/>
    </source>
</evidence>
<evidence type="ECO:0000313" key="4">
    <source>
        <dbReference type="EMBL" id="SFI64155.1"/>
    </source>
</evidence>
<dbReference type="SMART" id="SM00471">
    <property type="entry name" value="HDc"/>
    <property type="match status" value="1"/>
</dbReference>
<organism evidence="4 5">
    <name type="scientific">Treponema bryantii</name>
    <dbReference type="NCBI Taxonomy" id="163"/>
    <lineage>
        <taxon>Bacteria</taxon>
        <taxon>Pseudomonadati</taxon>
        <taxon>Spirochaetota</taxon>
        <taxon>Spirochaetia</taxon>
        <taxon>Spirochaetales</taxon>
        <taxon>Treponemataceae</taxon>
        <taxon>Treponema</taxon>
    </lineage>
</organism>